<accession>A0A9Q3DC87</accession>
<dbReference type="Proteomes" id="UP000765509">
    <property type="component" value="Unassembled WGS sequence"/>
</dbReference>
<comment type="caution">
    <text evidence="1">The sequence shown here is derived from an EMBL/GenBank/DDBJ whole genome shotgun (WGS) entry which is preliminary data.</text>
</comment>
<evidence type="ECO:0000313" key="1">
    <source>
        <dbReference type="EMBL" id="MBW0501211.1"/>
    </source>
</evidence>
<organism evidence="1 2">
    <name type="scientific">Austropuccinia psidii MF-1</name>
    <dbReference type="NCBI Taxonomy" id="1389203"/>
    <lineage>
        <taxon>Eukaryota</taxon>
        <taxon>Fungi</taxon>
        <taxon>Dikarya</taxon>
        <taxon>Basidiomycota</taxon>
        <taxon>Pucciniomycotina</taxon>
        <taxon>Pucciniomycetes</taxon>
        <taxon>Pucciniales</taxon>
        <taxon>Sphaerophragmiaceae</taxon>
        <taxon>Austropuccinia</taxon>
    </lineage>
</organism>
<reference evidence="1" key="1">
    <citation type="submission" date="2021-03" db="EMBL/GenBank/DDBJ databases">
        <title>Draft genome sequence of rust myrtle Austropuccinia psidii MF-1, a brazilian biotype.</title>
        <authorList>
            <person name="Quecine M.C."/>
            <person name="Pachon D.M.R."/>
            <person name="Bonatelli M.L."/>
            <person name="Correr F.H."/>
            <person name="Franceschini L.M."/>
            <person name="Leite T.F."/>
            <person name="Margarido G.R.A."/>
            <person name="Almeida C.A."/>
            <person name="Ferrarezi J.A."/>
            <person name="Labate C.A."/>
        </authorList>
    </citation>
    <scope>NUCLEOTIDE SEQUENCE</scope>
    <source>
        <strain evidence="1">MF-1</strain>
    </source>
</reference>
<dbReference type="EMBL" id="AVOT02016205">
    <property type="protein sequence ID" value="MBW0501211.1"/>
    <property type="molecule type" value="Genomic_DNA"/>
</dbReference>
<proteinExistence type="predicted"/>
<sequence>MSFQTSLAIDQSILQCFTSRLLVLCLPRFWQIRRITKKHIICHTSSCLYWLVPFGSLTQHEFRHYTNTPEVNPVRILYLELGKRINPSFKLRTFPLVQNGFIVAILTVRYFDAQCYK</sequence>
<evidence type="ECO:0000313" key="2">
    <source>
        <dbReference type="Proteomes" id="UP000765509"/>
    </source>
</evidence>
<gene>
    <name evidence="1" type="ORF">O181_040926</name>
</gene>
<name>A0A9Q3DC87_9BASI</name>
<dbReference type="AlphaFoldDB" id="A0A9Q3DC87"/>
<keyword evidence="2" id="KW-1185">Reference proteome</keyword>
<protein>
    <submittedName>
        <fullName evidence="1">Uncharacterized protein</fullName>
    </submittedName>
</protein>